<name>A0A2C9JHZ2_BIOGL</name>
<dbReference type="RefSeq" id="XP_013072061.2">
    <property type="nucleotide sequence ID" value="XM_013216607.2"/>
</dbReference>
<gene>
    <name evidence="8" type="primary">106059058</name>
</gene>
<dbReference type="Gene3D" id="3.40.50.300">
    <property type="entry name" value="P-loop containing nucleotide triphosphate hydrolases"/>
    <property type="match status" value="1"/>
</dbReference>
<evidence type="ECO:0000259" key="7">
    <source>
        <dbReference type="Pfam" id="PF00685"/>
    </source>
</evidence>
<feature type="binding site" evidence="4">
    <location>
        <position position="296"/>
    </location>
    <ligand>
        <name>3'-phosphoadenylyl sulfate</name>
        <dbReference type="ChEBI" id="CHEBI:58339"/>
    </ligand>
</feature>
<reference evidence="8" key="3">
    <citation type="submission" date="2020-05" db="UniProtKB">
        <authorList>
            <consortium name="EnsemblMetazoa"/>
        </authorList>
    </citation>
    <scope>IDENTIFICATION</scope>
    <source>
        <strain evidence="8">BB02</strain>
    </source>
</reference>
<dbReference type="STRING" id="6526.A0A2C9JHZ2"/>
<dbReference type="PANTHER" id="PTHR10605:SF65">
    <property type="entry name" value="GH20068P"/>
    <property type="match status" value="1"/>
</dbReference>
<evidence type="ECO:0000256" key="4">
    <source>
        <dbReference type="PIRSR" id="PIRSR637359-2"/>
    </source>
</evidence>
<dbReference type="InterPro" id="IPR000863">
    <property type="entry name" value="Sulfotransferase_dom"/>
</dbReference>
<dbReference type="EnsemblMetazoa" id="BGLB002762-RB">
    <property type="protein sequence ID" value="BGLB002762-PB"/>
    <property type="gene ID" value="BGLB002762"/>
</dbReference>
<dbReference type="SUPFAM" id="SSF52540">
    <property type="entry name" value="P-loop containing nucleoside triphosphate hydrolases"/>
    <property type="match status" value="1"/>
</dbReference>
<evidence type="ECO:0000313" key="9">
    <source>
        <dbReference type="Proteomes" id="UP000076420"/>
    </source>
</evidence>
<proteinExistence type="predicted"/>
<dbReference type="FunFam" id="3.40.50.300:FF:002997">
    <property type="entry name" value="Sulfotransferase"/>
    <property type="match status" value="1"/>
</dbReference>
<dbReference type="Proteomes" id="UP000076420">
    <property type="component" value="Unassembled WGS sequence"/>
</dbReference>
<keyword evidence="2" id="KW-0325">Glycoprotein</keyword>
<dbReference type="InterPro" id="IPR037359">
    <property type="entry name" value="NST/OST"/>
</dbReference>
<feature type="binding site" evidence="4">
    <location>
        <begin position="103"/>
        <end position="107"/>
    </location>
    <ligand>
        <name>3'-phosphoadenylyl sulfate</name>
        <dbReference type="ChEBI" id="CHEBI:58339"/>
    </ligand>
</feature>
<dbReference type="InterPro" id="IPR027417">
    <property type="entry name" value="P-loop_NTPase"/>
</dbReference>
<dbReference type="GO" id="GO:0008467">
    <property type="term" value="F:[heparan sulfate]-glucosamine 3-sulfotransferase activity"/>
    <property type="evidence" value="ECO:0007669"/>
    <property type="project" value="TreeGrafter"/>
</dbReference>
<dbReference type="EnsemblMetazoa" id="BGLB002762-RE">
    <property type="protein sequence ID" value="BGLB002762-PE"/>
    <property type="gene ID" value="BGLB002762"/>
</dbReference>
<dbReference type="Pfam" id="PF00685">
    <property type="entry name" value="Sulfotransfer_1"/>
    <property type="match status" value="1"/>
</dbReference>
<feature type="active site" description="For sulfotransferase activity" evidence="3">
    <location>
        <position position="103"/>
    </location>
</feature>
<evidence type="ECO:0000313" key="8">
    <source>
        <dbReference type="EnsemblMetazoa" id="BGLB002762-PC"/>
    </source>
</evidence>
<reference evidence="8" key="1">
    <citation type="journal article" date="2004" name="J. Parasitol.">
        <title>The mitochondrial genome of Biomphalaria glabrata (Gastropoda: Basommatophora), intermediate host of Schistosoma mansoni.</title>
        <authorList>
            <person name="DeJong R.J."/>
            <person name="Emery A.M."/>
            <person name="Adema C.M."/>
        </authorList>
    </citation>
    <scope>NUCLEOTIDE SEQUENCE</scope>
    <source>
        <strain evidence="8">BB02</strain>
    </source>
</reference>
<feature type="binding site" evidence="4">
    <location>
        <position position="186"/>
    </location>
    <ligand>
        <name>3'-phosphoadenylyl sulfate</name>
        <dbReference type="ChEBI" id="CHEBI:58339"/>
    </ligand>
</feature>
<dbReference type="EnsemblMetazoa" id="BGLB002762-RC">
    <property type="protein sequence ID" value="BGLB002762-PC"/>
    <property type="gene ID" value="BGLB002762"/>
</dbReference>
<accession>A0A2C9JHZ2</accession>
<feature type="disulfide bond" evidence="5">
    <location>
        <begin position="297"/>
        <end position="308"/>
    </location>
</feature>
<evidence type="ECO:0000256" key="3">
    <source>
        <dbReference type="PIRSR" id="PIRSR637359-1"/>
    </source>
</evidence>
<evidence type="ECO:0000256" key="6">
    <source>
        <dbReference type="SAM" id="Phobius"/>
    </source>
</evidence>
<feature type="binding site" evidence="4">
    <location>
        <begin position="313"/>
        <end position="317"/>
    </location>
    <ligand>
        <name>3'-phosphoadenylyl sulfate</name>
        <dbReference type="ChEBI" id="CHEBI:58339"/>
    </ligand>
</feature>
<evidence type="ECO:0000256" key="5">
    <source>
        <dbReference type="PIRSR" id="PIRSR637359-3"/>
    </source>
</evidence>
<reference evidence="8" key="2">
    <citation type="submission" date="2013-03" db="EMBL/GenBank/DDBJ databases">
        <title>Sequence assembly of the Biomphalaria glabrata genome version 4.3.</title>
        <authorList>
            <person name="Warren W."/>
            <person name="Wilson R.K."/>
            <person name="Hillier L.W."/>
            <person name="Minx P."/>
        </authorList>
    </citation>
    <scope>NUCLEOTIDE SEQUENCE</scope>
    <source>
        <strain evidence="8">BB02</strain>
    </source>
</reference>
<dbReference type="VEuPathDB" id="VectorBase:BGLAX_052051"/>
<dbReference type="RefSeq" id="XP_013072054.2">
    <property type="nucleotide sequence ID" value="XM_013216600.2"/>
</dbReference>
<dbReference type="VEuPathDB" id="VectorBase:BGLB002762"/>
<organism evidence="8 9">
    <name type="scientific">Biomphalaria glabrata</name>
    <name type="common">Bloodfluke planorb</name>
    <name type="synonym">Freshwater snail</name>
    <dbReference type="NCBI Taxonomy" id="6526"/>
    <lineage>
        <taxon>Eukaryota</taxon>
        <taxon>Metazoa</taxon>
        <taxon>Spiralia</taxon>
        <taxon>Lophotrochozoa</taxon>
        <taxon>Mollusca</taxon>
        <taxon>Gastropoda</taxon>
        <taxon>Heterobranchia</taxon>
        <taxon>Euthyneura</taxon>
        <taxon>Panpulmonata</taxon>
        <taxon>Hygrophila</taxon>
        <taxon>Lymnaeoidea</taxon>
        <taxon>Planorbidae</taxon>
        <taxon>Biomphalaria</taxon>
    </lineage>
</organism>
<dbReference type="RefSeq" id="XP_013072064.2">
    <property type="nucleotide sequence ID" value="XM_013216610.2"/>
</dbReference>
<dbReference type="RefSeq" id="XP_013072046.2">
    <property type="nucleotide sequence ID" value="XM_013216592.2"/>
</dbReference>
<feature type="domain" description="Sulfotransferase" evidence="7">
    <location>
        <begin position="94"/>
        <end position="335"/>
    </location>
</feature>
<sequence length="350" mass="40961">MGGGEKCSTIFNNPPNMRRSFRRWFRSCSIAFPAVLFLYVTVFHNGFLFAAITYGTGPLDDVIANSNKGFRKLLEEGLLERDRYNGTVPVHRLPQSIIIGARKCGTRALIEFLELHPQINSPTDEMHFFSNDTNYKMGLDWYRKKMPLSYPDQITIEKTPRYFISKISPSRVHRMNSSVKLIAILRHPTTRVISDYTQICANKMAKNETAEAFEFLALNRQTGHINPEYRAIKISMYHLHIARWLELFPLKQLHIVDGDNLIVNPLEEIRKVETFLNLPHRISKDSLYFNNTRGFYCMRKTKNGPEKCLGANKGRKHANISEKIIHKLDKFFKPHNERLFKLIKRRFRWR</sequence>
<protein>
    <recommendedName>
        <fullName evidence="7">Sulfotransferase domain-containing protein</fullName>
    </recommendedName>
</protein>
<dbReference type="KEGG" id="bgt:106059058"/>
<feature type="binding site" evidence="4">
    <location>
        <position position="194"/>
    </location>
    <ligand>
        <name>3'-phosphoadenylyl sulfate</name>
        <dbReference type="ChEBI" id="CHEBI:58339"/>
    </ligand>
</feature>
<evidence type="ECO:0000256" key="2">
    <source>
        <dbReference type="ARBA" id="ARBA00023180"/>
    </source>
</evidence>
<keyword evidence="5" id="KW-1015">Disulfide bond</keyword>
<dbReference type="AlphaFoldDB" id="A0A2C9JHZ2"/>
<feature type="transmembrane region" description="Helical" evidence="6">
    <location>
        <begin position="24"/>
        <end position="43"/>
    </location>
</feature>
<dbReference type="EnsemblMetazoa" id="BGLB002762-RD">
    <property type="protein sequence ID" value="BGLB002762-PD"/>
    <property type="gene ID" value="BGLB002762"/>
</dbReference>
<keyword evidence="6" id="KW-1133">Transmembrane helix</keyword>
<keyword evidence="6" id="KW-0472">Membrane</keyword>
<keyword evidence="1" id="KW-0808">Transferase</keyword>
<keyword evidence="6" id="KW-0812">Transmembrane</keyword>
<dbReference type="PANTHER" id="PTHR10605">
    <property type="entry name" value="HEPARAN SULFATE SULFOTRANSFERASE"/>
    <property type="match status" value="1"/>
</dbReference>
<dbReference type="OrthoDB" id="411451at2759"/>
<evidence type="ECO:0000256" key="1">
    <source>
        <dbReference type="ARBA" id="ARBA00022679"/>
    </source>
</evidence>